<dbReference type="RefSeq" id="WP_133981450.1">
    <property type="nucleotide sequence ID" value="NZ_SOCE01000001.1"/>
</dbReference>
<reference evidence="3 4" key="1">
    <citation type="submission" date="2019-03" db="EMBL/GenBank/DDBJ databases">
        <title>Genomic Encyclopedia of Type Strains, Phase III (KMG-III): the genomes of soil and plant-associated and newly described type strains.</title>
        <authorList>
            <person name="Whitman W."/>
        </authorList>
    </citation>
    <scope>NUCLEOTIDE SEQUENCE [LARGE SCALE GENOMIC DNA]</scope>
    <source>
        <strain evidence="3 4">VKM Ac-2575</strain>
    </source>
</reference>
<dbReference type="OrthoDB" id="99456at2"/>
<feature type="chain" id="PRO_5020493624" evidence="1">
    <location>
        <begin position="27"/>
        <end position="460"/>
    </location>
</feature>
<sequence>MRRLLAAGAVIAVGAGMLISSAPAQAAEASGIITGLAGKCLDVAGANSADGTTVQLYDCNGTAAQNWTRSSDGTIKALGKCLDVSAGSVANGAKVQLWTCNGSGAQQWNYTSAKDLVNPQANKCLDVTGNNSANATPVQLWTCGGTANQKWNAPALPDGPPPTGGAGMGAAPYLYQGWGSPPSPATVMNATGVKWFTMAFILSNGYCNPMWDGNRALTGGVDQAALTTIRANGGDAVVSFGGWSGAKLGEHCNSAGELAAAYQKVINALSLKAIDIDIEDTEFSNATVRQRVIDALKIVENNNPGITTYVTFGTTTSGPDGTGQDLIRRGAASGLALDGWVIMPFDFGGGSTNMGSLTIQAANGLKNQVKSAYGYTDDQAFRHIGISSMNGITDVAGERVNLSDFQQMLTYANTNHLARFTFWSVNRDRPCGSSGGGDDTCSQIPQQNWDFTKVIAQFRP</sequence>
<comment type="caution">
    <text evidence="3">The sequence shown here is derived from an EMBL/GenBank/DDBJ whole genome shotgun (WGS) entry which is preliminary data.</text>
</comment>
<dbReference type="SMART" id="SM00458">
    <property type="entry name" value="RICIN"/>
    <property type="match status" value="1"/>
</dbReference>
<dbReference type="InterPro" id="IPR000772">
    <property type="entry name" value="Ricin_B_lectin"/>
</dbReference>
<dbReference type="InterPro" id="IPR035992">
    <property type="entry name" value="Ricin_B-like_lectins"/>
</dbReference>
<dbReference type="Gene3D" id="3.20.20.80">
    <property type="entry name" value="Glycosidases"/>
    <property type="match status" value="1"/>
</dbReference>
<dbReference type="CDD" id="cd23451">
    <property type="entry name" value="beta-trefoil_Ricin_laminarinase"/>
    <property type="match status" value="1"/>
</dbReference>
<name>A0A4R7TJL9_9ACTN</name>
<keyword evidence="1" id="KW-0732">Signal</keyword>
<dbReference type="AlphaFoldDB" id="A0A4R7TJL9"/>
<dbReference type="PROSITE" id="PS50231">
    <property type="entry name" value="RICIN_B_LECTIN"/>
    <property type="match status" value="1"/>
</dbReference>
<protein>
    <submittedName>
        <fullName evidence="3">Ricin-type beta-trefoil lectin protein</fullName>
    </submittedName>
</protein>
<dbReference type="InterPro" id="IPR052750">
    <property type="entry name" value="GH18_Chitinase"/>
</dbReference>
<organism evidence="3 4">
    <name type="scientific">Kribbella voronezhensis</name>
    <dbReference type="NCBI Taxonomy" id="2512212"/>
    <lineage>
        <taxon>Bacteria</taxon>
        <taxon>Bacillati</taxon>
        <taxon>Actinomycetota</taxon>
        <taxon>Actinomycetes</taxon>
        <taxon>Propionibacteriales</taxon>
        <taxon>Kribbellaceae</taxon>
        <taxon>Kribbella</taxon>
    </lineage>
</organism>
<dbReference type="Proteomes" id="UP000295151">
    <property type="component" value="Unassembled WGS sequence"/>
</dbReference>
<feature type="domain" description="Ricin B lectin" evidence="2">
    <location>
        <begin position="30"/>
        <end position="154"/>
    </location>
</feature>
<dbReference type="EMBL" id="SOCE01000001">
    <property type="protein sequence ID" value="TDU91757.1"/>
    <property type="molecule type" value="Genomic_DNA"/>
</dbReference>
<dbReference type="SUPFAM" id="SSF51445">
    <property type="entry name" value="(Trans)glycosidases"/>
    <property type="match status" value="1"/>
</dbReference>
<feature type="signal peptide" evidence="1">
    <location>
        <begin position="1"/>
        <end position="26"/>
    </location>
</feature>
<keyword evidence="3" id="KW-0430">Lectin</keyword>
<keyword evidence="4" id="KW-1185">Reference proteome</keyword>
<dbReference type="CDD" id="cd06543">
    <property type="entry name" value="GH18_PF-ChiA-like"/>
    <property type="match status" value="1"/>
</dbReference>
<dbReference type="SUPFAM" id="SSF50370">
    <property type="entry name" value="Ricin B-like lectins"/>
    <property type="match status" value="1"/>
</dbReference>
<evidence type="ECO:0000313" key="4">
    <source>
        <dbReference type="Proteomes" id="UP000295151"/>
    </source>
</evidence>
<evidence type="ECO:0000313" key="3">
    <source>
        <dbReference type="EMBL" id="TDU91757.1"/>
    </source>
</evidence>
<dbReference type="PANTHER" id="PTHR42976:SF1">
    <property type="entry name" value="GH18 DOMAIN-CONTAINING PROTEIN-RELATED"/>
    <property type="match status" value="1"/>
</dbReference>
<evidence type="ECO:0000256" key="1">
    <source>
        <dbReference type="SAM" id="SignalP"/>
    </source>
</evidence>
<dbReference type="Gene3D" id="2.80.10.50">
    <property type="match status" value="2"/>
</dbReference>
<dbReference type="Pfam" id="PF00652">
    <property type="entry name" value="Ricin_B_lectin"/>
    <property type="match status" value="1"/>
</dbReference>
<evidence type="ECO:0000259" key="2">
    <source>
        <dbReference type="SMART" id="SM00458"/>
    </source>
</evidence>
<dbReference type="GO" id="GO:0030246">
    <property type="term" value="F:carbohydrate binding"/>
    <property type="evidence" value="ECO:0007669"/>
    <property type="project" value="UniProtKB-KW"/>
</dbReference>
<dbReference type="PANTHER" id="PTHR42976">
    <property type="entry name" value="BIFUNCTIONAL CHITINASE/LYSOZYME-RELATED"/>
    <property type="match status" value="1"/>
</dbReference>
<proteinExistence type="predicted"/>
<gene>
    <name evidence="3" type="ORF">EV138_5370</name>
</gene>
<accession>A0A4R7TJL9</accession>
<dbReference type="InterPro" id="IPR017853">
    <property type="entry name" value="GH"/>
</dbReference>